<reference evidence="1 2" key="1">
    <citation type="submission" date="2016-10" db="EMBL/GenBank/DDBJ databases">
        <authorList>
            <person name="de Groot N.N."/>
        </authorList>
    </citation>
    <scope>NUCLEOTIDE SEQUENCE [LARGE SCALE GENOMIC DNA]</scope>
    <source>
        <strain evidence="1 2">ATCC 35022</strain>
    </source>
</reference>
<keyword evidence="2" id="KW-1185">Reference proteome</keyword>
<dbReference type="AlphaFoldDB" id="A0A1G6EQX7"/>
<organism evidence="1 2">
    <name type="scientific">Bauldia litoralis</name>
    <dbReference type="NCBI Taxonomy" id="665467"/>
    <lineage>
        <taxon>Bacteria</taxon>
        <taxon>Pseudomonadati</taxon>
        <taxon>Pseudomonadota</taxon>
        <taxon>Alphaproteobacteria</taxon>
        <taxon>Hyphomicrobiales</taxon>
        <taxon>Kaistiaceae</taxon>
        <taxon>Bauldia</taxon>
    </lineage>
</organism>
<evidence type="ECO:0000313" key="2">
    <source>
        <dbReference type="Proteomes" id="UP000199071"/>
    </source>
</evidence>
<dbReference type="EMBL" id="FMXQ01000028">
    <property type="protein sequence ID" value="SDB59756.1"/>
    <property type="molecule type" value="Genomic_DNA"/>
</dbReference>
<name>A0A1G6EQX7_9HYPH</name>
<protein>
    <submittedName>
        <fullName evidence="1">Uncharacterized protein</fullName>
    </submittedName>
</protein>
<dbReference type="Proteomes" id="UP000199071">
    <property type="component" value="Unassembled WGS sequence"/>
</dbReference>
<evidence type="ECO:0000313" key="1">
    <source>
        <dbReference type="EMBL" id="SDB59756.1"/>
    </source>
</evidence>
<gene>
    <name evidence="1" type="ORF">SAMN02982931_04822</name>
</gene>
<sequence>MKRLKKTVIVWLAIIVGIGGLELGAELGLPGVASVVAPAEARVGRPLTPVSYAGVARRTTRRVVRRTSYRVATLPAGCPYGPYYGGYYYYCGGRYYEQSGNVYVQVVFE</sequence>
<proteinExistence type="predicted"/>
<accession>A0A1G6EQX7</accession>
<dbReference type="RefSeq" id="WP_090881454.1">
    <property type="nucleotide sequence ID" value="NZ_FMXQ01000028.1"/>
</dbReference>